<feature type="active site" description="Acyl-thioester intermediate" evidence="2">
    <location>
        <position position="234"/>
    </location>
</feature>
<dbReference type="InterPro" id="IPR042002">
    <property type="entry name" value="Sortase_C"/>
</dbReference>
<dbReference type="Proteomes" id="UP000033166">
    <property type="component" value="Chromosome I"/>
</dbReference>
<evidence type="ECO:0000313" key="5">
    <source>
        <dbReference type="Proteomes" id="UP000033166"/>
    </source>
</evidence>
<dbReference type="InterPro" id="IPR005754">
    <property type="entry name" value="Sortase"/>
</dbReference>
<dbReference type="NCBIfam" id="NF033745">
    <property type="entry name" value="class_C_sortase"/>
    <property type="match status" value="1"/>
</dbReference>
<dbReference type="HOGENOM" id="CLU_045680_1_0_9"/>
<accession>A0A0D6DUT6</accession>
<evidence type="ECO:0000313" key="4">
    <source>
        <dbReference type="EMBL" id="CEN27734.1"/>
    </source>
</evidence>
<dbReference type="Pfam" id="PF04203">
    <property type="entry name" value="Sortase"/>
    <property type="match status" value="1"/>
</dbReference>
<evidence type="ECO:0000256" key="1">
    <source>
        <dbReference type="ARBA" id="ARBA00022801"/>
    </source>
</evidence>
<gene>
    <name evidence="4" type="primary">srtA1</name>
    <name evidence="4" type="ORF">LACPI_0534</name>
</gene>
<keyword evidence="1" id="KW-0378">Hydrolase</keyword>
<organism evidence="4 5">
    <name type="scientific">Pseudolactococcus piscium MKFS47</name>
    <dbReference type="NCBI Taxonomy" id="297352"/>
    <lineage>
        <taxon>Bacteria</taxon>
        <taxon>Bacillati</taxon>
        <taxon>Bacillota</taxon>
        <taxon>Bacilli</taxon>
        <taxon>Lactobacillales</taxon>
        <taxon>Streptococcaceae</taxon>
        <taxon>Pseudolactococcus</taxon>
    </lineage>
</organism>
<feature type="transmembrane region" description="Helical" evidence="3">
    <location>
        <begin position="273"/>
        <end position="291"/>
    </location>
</feature>
<evidence type="ECO:0000256" key="2">
    <source>
        <dbReference type="PIRSR" id="PIRSR605754-1"/>
    </source>
</evidence>
<keyword evidence="3" id="KW-0472">Membrane</keyword>
<dbReference type="NCBIfam" id="TIGR01076">
    <property type="entry name" value="sortase_fam"/>
    <property type="match status" value="1"/>
</dbReference>
<sequence>MSEQQSPLGREKLKNERINLVLKGLITLLFIAGAGVFSYPFVADAINNFHDQLVIDNYQNELKADSKAQQKKRLTVLQAENKKRLAESKLTDIPGIGLVKDPFKDAVKDVDTLGQAYYKQHTIGAIFIPAIHVSLPIFDETNAALLDKGATVLQGTSFPIGGRDSHAVITGHSGLPDKRLFTDLEKLKKGDLFYIEVSGQKLAYQVDRFKTVLPTELDSLKIVESSDLVTLITCTPYMINTHRLLVTGIRVPFVDKQMAKQISQVKSYHIERLILFVILFVLVLLVLCFWIKKMLVNYLCMKHTYDFVFYVRDAAGPLMGEQFYLMQKNGQQVLSHDGNKLLAVSDATGQVTFKALSGGQYVAYGIDEKHFPKVKGHVKQLKAPRFALKTRQGLLSVTGKQKHKKYWIDKR</sequence>
<proteinExistence type="predicted"/>
<dbReference type="SUPFAM" id="SSF63817">
    <property type="entry name" value="Sortase"/>
    <property type="match status" value="1"/>
</dbReference>
<feature type="active site" description="Proton donor/acceptor" evidence="2">
    <location>
        <position position="172"/>
    </location>
</feature>
<name>A0A0D6DUT6_9LACT</name>
<evidence type="ECO:0000256" key="3">
    <source>
        <dbReference type="SAM" id="Phobius"/>
    </source>
</evidence>
<dbReference type="AlphaFoldDB" id="A0A0D6DUT6"/>
<dbReference type="RefSeq" id="WP_047914977.1">
    <property type="nucleotide sequence ID" value="NZ_LN774769.1"/>
</dbReference>
<reference evidence="5" key="1">
    <citation type="submission" date="2015-01" db="EMBL/GenBank/DDBJ databases">
        <authorList>
            <person name="Andreevskaya M."/>
        </authorList>
    </citation>
    <scope>NUCLEOTIDE SEQUENCE [LARGE SCALE GENOMIC DNA]</scope>
    <source>
        <strain evidence="5">MKFS47</strain>
    </source>
</reference>
<dbReference type="EMBL" id="LN774769">
    <property type="protein sequence ID" value="CEN27734.1"/>
    <property type="molecule type" value="Genomic_DNA"/>
</dbReference>
<dbReference type="InterPro" id="IPR023365">
    <property type="entry name" value="Sortase_dom-sf"/>
</dbReference>
<dbReference type="CDD" id="cd05827">
    <property type="entry name" value="Sortase_C"/>
    <property type="match status" value="1"/>
</dbReference>
<dbReference type="GO" id="GO:0016787">
    <property type="term" value="F:hydrolase activity"/>
    <property type="evidence" value="ECO:0007669"/>
    <property type="project" value="UniProtKB-KW"/>
</dbReference>
<keyword evidence="3" id="KW-1133">Transmembrane helix</keyword>
<keyword evidence="3" id="KW-0812">Transmembrane</keyword>
<dbReference type="Gene3D" id="2.40.260.10">
    <property type="entry name" value="Sortase"/>
    <property type="match status" value="1"/>
</dbReference>
<feature type="transmembrane region" description="Helical" evidence="3">
    <location>
        <begin position="20"/>
        <end position="42"/>
    </location>
</feature>
<dbReference type="KEGG" id="lpk:LACPI_0534"/>
<protein>
    <submittedName>
        <fullName evidence="4">Sortase A</fullName>
    </submittedName>
</protein>